<dbReference type="InterPro" id="IPR056572">
    <property type="entry name" value="Zn_ribbon_PaaD"/>
</dbReference>
<dbReference type="Proteomes" id="UP001154061">
    <property type="component" value="Unassembled WGS sequence"/>
</dbReference>
<organism evidence="2 3">
    <name type="scientific">Natrinema salsiterrestre</name>
    <dbReference type="NCBI Taxonomy" id="2950540"/>
    <lineage>
        <taxon>Archaea</taxon>
        <taxon>Methanobacteriati</taxon>
        <taxon>Methanobacteriota</taxon>
        <taxon>Stenosarchaea group</taxon>
        <taxon>Halobacteria</taxon>
        <taxon>Halobacteriales</taxon>
        <taxon>Natrialbaceae</taxon>
        <taxon>Natrinema</taxon>
    </lineage>
</organism>
<accession>A0A9Q4L3T1</accession>
<dbReference type="EMBL" id="JAMQOT010000005">
    <property type="protein sequence ID" value="MDF9747082.1"/>
    <property type="molecule type" value="Genomic_DNA"/>
</dbReference>
<dbReference type="RefSeq" id="WP_277522867.1">
    <property type="nucleotide sequence ID" value="NZ_JAMQOT010000005.1"/>
</dbReference>
<feature type="domain" description="PaaD zinc beta ribbon" evidence="1">
    <location>
        <begin position="4"/>
        <end position="53"/>
    </location>
</feature>
<comment type="caution">
    <text evidence="2">The sequence shown here is derived from an EMBL/GenBank/DDBJ whole genome shotgun (WGS) entry which is preliminary data.</text>
</comment>
<proteinExistence type="predicted"/>
<dbReference type="AlphaFoldDB" id="A0A9Q4L3T1"/>
<reference evidence="2" key="1">
    <citation type="submission" date="2022-06" db="EMBL/GenBank/DDBJ databases">
        <title>Natrinema sp. a new haloarchaeum isolate from saline soil.</title>
        <authorList>
            <person name="Strakova D."/>
            <person name="Galisteo C."/>
            <person name="Sanchez-Porro C."/>
            <person name="Ventosa A."/>
        </authorList>
    </citation>
    <scope>NUCLEOTIDE SEQUENCE</scope>
    <source>
        <strain evidence="2">S1CR25-10</strain>
    </source>
</reference>
<dbReference type="NCBIfam" id="NF041869">
    <property type="entry name" value="paae_haloarch"/>
    <property type="match status" value="1"/>
</dbReference>
<dbReference type="Pfam" id="PF23451">
    <property type="entry name" value="Zn_ribbon_PaaD"/>
    <property type="match status" value="1"/>
</dbReference>
<sequence length="54" mass="6088">MTTEDPSTATTGEDDARCPYCGSTETNRDHPKGPSLCRSMYFCERCQEPFETFS</sequence>
<keyword evidence="3" id="KW-1185">Reference proteome</keyword>
<name>A0A9Q4L3T1_9EURY</name>
<protein>
    <recommendedName>
        <fullName evidence="1">PaaD zinc beta ribbon domain-containing protein</fullName>
    </recommendedName>
</protein>
<evidence type="ECO:0000313" key="2">
    <source>
        <dbReference type="EMBL" id="MDF9747082.1"/>
    </source>
</evidence>
<evidence type="ECO:0000259" key="1">
    <source>
        <dbReference type="Pfam" id="PF23451"/>
    </source>
</evidence>
<gene>
    <name evidence="2" type="ORF">NDI89_15945</name>
</gene>
<evidence type="ECO:0000313" key="3">
    <source>
        <dbReference type="Proteomes" id="UP001154061"/>
    </source>
</evidence>